<dbReference type="InterPro" id="IPR023813">
    <property type="entry name" value="HsmA-like"/>
</dbReference>
<dbReference type="KEGG" id="dmt:DESME_04945"/>
<feature type="transmembrane region" description="Helical" evidence="1">
    <location>
        <begin position="56"/>
        <end position="77"/>
    </location>
</feature>
<feature type="transmembrane region" description="Helical" evidence="1">
    <location>
        <begin position="97"/>
        <end position="116"/>
    </location>
</feature>
<dbReference type="RefSeq" id="WP_174377975.1">
    <property type="nucleotide sequence ID" value="NZ_CP007032.1"/>
</dbReference>
<proteinExistence type="predicted"/>
<evidence type="ECO:0000256" key="1">
    <source>
        <dbReference type="SAM" id="Phobius"/>
    </source>
</evidence>
<dbReference type="EMBL" id="CP007032">
    <property type="protein sequence ID" value="AHF06478.1"/>
    <property type="molecule type" value="Genomic_DNA"/>
</dbReference>
<name>W0EAB4_9FIRM</name>
<feature type="transmembrane region" description="Helical" evidence="1">
    <location>
        <begin position="27"/>
        <end position="49"/>
    </location>
</feature>
<dbReference type="Proteomes" id="UP000010847">
    <property type="component" value="Chromosome"/>
</dbReference>
<evidence type="ECO:0000313" key="3">
    <source>
        <dbReference type="Proteomes" id="UP000010847"/>
    </source>
</evidence>
<organism evidence="2 3">
    <name type="scientific">Desulfitobacterium metallireducens DSM 15288</name>
    <dbReference type="NCBI Taxonomy" id="871968"/>
    <lineage>
        <taxon>Bacteria</taxon>
        <taxon>Bacillati</taxon>
        <taxon>Bacillota</taxon>
        <taxon>Clostridia</taxon>
        <taxon>Eubacteriales</taxon>
        <taxon>Desulfitobacteriaceae</taxon>
        <taxon>Desulfitobacterium</taxon>
    </lineage>
</organism>
<accession>W0EAB4</accession>
<gene>
    <name evidence="2" type="ORF">DESME_04945</name>
</gene>
<evidence type="ECO:0000313" key="2">
    <source>
        <dbReference type="EMBL" id="AHF06478.1"/>
    </source>
</evidence>
<reference evidence="2 3" key="1">
    <citation type="submission" date="2013-12" db="EMBL/GenBank/DDBJ databases">
        <authorList>
            <consortium name="DOE Joint Genome Institute"/>
            <person name="Smidt H."/>
            <person name="Huntemann M."/>
            <person name="Han J."/>
            <person name="Chen A."/>
            <person name="Kyrpides N."/>
            <person name="Mavromatis K."/>
            <person name="Markowitz V."/>
            <person name="Palaniappan K."/>
            <person name="Ivanova N."/>
            <person name="Schaumberg A."/>
            <person name="Pati A."/>
            <person name="Liolios K."/>
            <person name="Nordberg H.P."/>
            <person name="Cantor M.N."/>
            <person name="Hua S.X."/>
            <person name="Woyke T."/>
        </authorList>
    </citation>
    <scope>NUCLEOTIDE SEQUENCE [LARGE SCALE GENOMIC DNA]</scope>
    <source>
        <strain evidence="3">DSM 15288</strain>
    </source>
</reference>
<keyword evidence="3" id="KW-1185">Reference proteome</keyword>
<keyword evidence="1" id="KW-0812">Transmembrane</keyword>
<sequence>MVFIFLALIIYSIGVWSERFQGRLKWWHVAMFYVGLACDTIGTGAMSLMSGGLIQFTFHGMTGLAAIIIMVFHAVWATRVLIKENEILIVKFHEFSLVVWIIWLIPMITGGIFGATV</sequence>
<dbReference type="STRING" id="871968.DESME_04945"/>
<dbReference type="AlphaFoldDB" id="W0EAB4"/>
<keyword evidence="1" id="KW-0472">Membrane</keyword>
<protein>
    <submittedName>
        <fullName evidence="2">Membrane protein</fullName>
    </submittedName>
</protein>
<keyword evidence="1" id="KW-1133">Transmembrane helix</keyword>
<dbReference type="eggNOG" id="ENOG5032TIN">
    <property type="taxonomic scope" value="Bacteria"/>
</dbReference>
<dbReference type="HOGENOM" id="CLU_137819_0_0_9"/>
<dbReference type="NCBIfam" id="TIGR03987">
    <property type="entry name" value="HsmA family protein"/>
    <property type="match status" value="1"/>
</dbReference>